<dbReference type="FunFam" id="1.10.10.1590:FF:000001">
    <property type="entry name" value="NADH-quinone oxidoreductase subunit E"/>
    <property type="match status" value="1"/>
</dbReference>
<keyword evidence="8" id="KW-0560">Oxidoreductase</keyword>
<dbReference type="CDD" id="cd03064">
    <property type="entry name" value="TRX_Fd_NuoE"/>
    <property type="match status" value="1"/>
</dbReference>
<keyword evidence="3" id="KW-0479">Metal-binding</keyword>
<dbReference type="Gene3D" id="3.40.30.10">
    <property type="entry name" value="Glutaredoxin"/>
    <property type="match status" value="1"/>
</dbReference>
<evidence type="ECO:0000256" key="1">
    <source>
        <dbReference type="ARBA" id="ARBA00010643"/>
    </source>
</evidence>
<accession>A0A6J4KRQ0</accession>
<proteinExistence type="inferred from homology"/>
<evidence type="ECO:0000313" key="8">
    <source>
        <dbReference type="EMBL" id="CAA9312284.1"/>
    </source>
</evidence>
<protein>
    <submittedName>
        <fullName evidence="8">NADH-ubiquinone oxidoreductase chain E</fullName>
        <ecNumber evidence="8">1.6.5.3</ecNumber>
    </submittedName>
</protein>
<reference evidence="8" key="1">
    <citation type="submission" date="2020-02" db="EMBL/GenBank/DDBJ databases">
        <authorList>
            <person name="Meier V. D."/>
        </authorList>
    </citation>
    <scope>NUCLEOTIDE SEQUENCE</scope>
    <source>
        <strain evidence="8">AVDCRST_MAG40</strain>
    </source>
</reference>
<name>A0A6J4KRQ0_9BACT</name>
<feature type="region of interest" description="Disordered" evidence="7">
    <location>
        <begin position="1"/>
        <end position="32"/>
    </location>
</feature>
<keyword evidence="5" id="KW-0411">Iron-sulfur</keyword>
<dbReference type="GO" id="GO:0051537">
    <property type="term" value="F:2 iron, 2 sulfur cluster binding"/>
    <property type="evidence" value="ECO:0007669"/>
    <property type="project" value="UniProtKB-KW"/>
</dbReference>
<keyword evidence="2" id="KW-0001">2Fe-2S</keyword>
<sequence length="189" mass="20292">MTHGPQSAMGQKAAPSDLTAGEGRDGHHGEPYAPVFVGARRQELDELLTRYPTKMAALLPALWMVQEDRGWVHPEGIVEIAGLLGLTPAYIQGVVTFYTMYHQHPVGRHFIQVCTTSPCGVCGAEAVRDAFVQATGCGELGVTSPDGRFTVIEVECLGACGFATPVMINEQFVESVTPERVPEILAGLK</sequence>
<dbReference type="PANTHER" id="PTHR10371:SF3">
    <property type="entry name" value="NADH DEHYDROGENASE [UBIQUINONE] FLAVOPROTEIN 2, MITOCHONDRIAL"/>
    <property type="match status" value="1"/>
</dbReference>
<dbReference type="EMBL" id="CADCTX010000307">
    <property type="protein sequence ID" value="CAA9312284.1"/>
    <property type="molecule type" value="Genomic_DNA"/>
</dbReference>
<evidence type="ECO:0000256" key="4">
    <source>
        <dbReference type="ARBA" id="ARBA00023004"/>
    </source>
</evidence>
<gene>
    <name evidence="8" type="ORF">AVDCRST_MAG40-1046</name>
</gene>
<dbReference type="EC" id="1.6.5.3" evidence="8"/>
<dbReference type="SUPFAM" id="SSF52833">
    <property type="entry name" value="Thioredoxin-like"/>
    <property type="match status" value="1"/>
</dbReference>
<dbReference type="GO" id="GO:0046872">
    <property type="term" value="F:metal ion binding"/>
    <property type="evidence" value="ECO:0007669"/>
    <property type="project" value="UniProtKB-KW"/>
</dbReference>
<comment type="similarity">
    <text evidence="1">Belongs to the complex I 24 kDa subunit family.</text>
</comment>
<dbReference type="InterPro" id="IPR042128">
    <property type="entry name" value="NuoE_dom"/>
</dbReference>
<evidence type="ECO:0000256" key="6">
    <source>
        <dbReference type="ARBA" id="ARBA00034078"/>
    </source>
</evidence>
<dbReference type="PANTHER" id="PTHR10371">
    <property type="entry name" value="NADH DEHYDROGENASE UBIQUINONE FLAVOPROTEIN 2, MITOCHONDRIAL"/>
    <property type="match status" value="1"/>
</dbReference>
<evidence type="ECO:0000256" key="5">
    <source>
        <dbReference type="ARBA" id="ARBA00023014"/>
    </source>
</evidence>
<dbReference type="InterPro" id="IPR041921">
    <property type="entry name" value="NuoE_N"/>
</dbReference>
<dbReference type="GO" id="GO:0003954">
    <property type="term" value="F:NADH dehydrogenase activity"/>
    <property type="evidence" value="ECO:0007669"/>
    <property type="project" value="TreeGrafter"/>
</dbReference>
<dbReference type="Pfam" id="PF01257">
    <property type="entry name" value="2Fe-2S_thioredx"/>
    <property type="match status" value="1"/>
</dbReference>
<evidence type="ECO:0000256" key="7">
    <source>
        <dbReference type="SAM" id="MobiDB-lite"/>
    </source>
</evidence>
<keyword evidence="4" id="KW-0408">Iron</keyword>
<dbReference type="Gene3D" id="1.10.10.1590">
    <property type="entry name" value="NADH-quinone oxidoreductase subunit E"/>
    <property type="match status" value="1"/>
</dbReference>
<evidence type="ECO:0000256" key="2">
    <source>
        <dbReference type="ARBA" id="ARBA00022714"/>
    </source>
</evidence>
<comment type="cofactor">
    <cofactor evidence="6">
        <name>[2Fe-2S] cluster</name>
        <dbReference type="ChEBI" id="CHEBI:190135"/>
    </cofactor>
</comment>
<dbReference type="InterPro" id="IPR036249">
    <property type="entry name" value="Thioredoxin-like_sf"/>
</dbReference>
<keyword evidence="8" id="KW-0830">Ubiquinone</keyword>
<evidence type="ECO:0000256" key="3">
    <source>
        <dbReference type="ARBA" id="ARBA00022723"/>
    </source>
</evidence>
<dbReference type="AlphaFoldDB" id="A0A6J4KRQ0"/>
<organism evidence="8">
    <name type="scientific">uncultured Gemmatimonadaceae bacterium</name>
    <dbReference type="NCBI Taxonomy" id="246130"/>
    <lineage>
        <taxon>Bacteria</taxon>
        <taxon>Pseudomonadati</taxon>
        <taxon>Gemmatimonadota</taxon>
        <taxon>Gemmatimonadia</taxon>
        <taxon>Gemmatimonadales</taxon>
        <taxon>Gemmatimonadaceae</taxon>
        <taxon>environmental samples</taxon>
    </lineage>
</organism>